<dbReference type="AlphaFoldDB" id="A0A0E9P5M6"/>
<dbReference type="EMBL" id="GBXM01108756">
    <property type="protein sequence ID" value="JAG99820.1"/>
    <property type="molecule type" value="Transcribed_RNA"/>
</dbReference>
<name>A0A0E9P5M6_ANGAN</name>
<proteinExistence type="predicted"/>
<reference evidence="1" key="1">
    <citation type="submission" date="2014-11" db="EMBL/GenBank/DDBJ databases">
        <authorList>
            <person name="Amaro Gonzalez C."/>
        </authorList>
    </citation>
    <scope>NUCLEOTIDE SEQUENCE</scope>
</reference>
<reference evidence="1" key="2">
    <citation type="journal article" date="2015" name="Fish Shellfish Immunol.">
        <title>Early steps in the European eel (Anguilla anguilla)-Vibrio vulnificus interaction in the gills: Role of the RtxA13 toxin.</title>
        <authorList>
            <person name="Callol A."/>
            <person name="Pajuelo D."/>
            <person name="Ebbesson L."/>
            <person name="Teles M."/>
            <person name="MacKenzie S."/>
            <person name="Amaro C."/>
        </authorList>
    </citation>
    <scope>NUCLEOTIDE SEQUENCE</scope>
</reference>
<evidence type="ECO:0000313" key="1">
    <source>
        <dbReference type="EMBL" id="JAG99820.1"/>
    </source>
</evidence>
<accession>A0A0E9P5M6</accession>
<protein>
    <submittedName>
        <fullName evidence="1">Uncharacterized protein</fullName>
    </submittedName>
</protein>
<organism evidence="1">
    <name type="scientific">Anguilla anguilla</name>
    <name type="common">European freshwater eel</name>
    <name type="synonym">Muraena anguilla</name>
    <dbReference type="NCBI Taxonomy" id="7936"/>
    <lineage>
        <taxon>Eukaryota</taxon>
        <taxon>Metazoa</taxon>
        <taxon>Chordata</taxon>
        <taxon>Craniata</taxon>
        <taxon>Vertebrata</taxon>
        <taxon>Euteleostomi</taxon>
        <taxon>Actinopterygii</taxon>
        <taxon>Neopterygii</taxon>
        <taxon>Teleostei</taxon>
        <taxon>Anguilliformes</taxon>
        <taxon>Anguillidae</taxon>
        <taxon>Anguilla</taxon>
    </lineage>
</organism>
<sequence length="33" mass="3927">MHAQQKWCTQQPCPFSKFFNFSMTCKVSKSQKN</sequence>